<reference evidence="5" key="1">
    <citation type="submission" date="2022-09" db="EMBL/GenBank/DDBJ databases">
        <title>Culturomic study of gut microbiota in children with autism spectrum disorder.</title>
        <authorList>
            <person name="Efimov B.A."/>
            <person name="Chaplin A.V."/>
            <person name="Sokolova S.R."/>
            <person name="Pikina A.P."/>
            <person name="Korzhanova M."/>
            <person name="Belova V."/>
            <person name="Korostin D."/>
        </authorList>
    </citation>
    <scope>NUCLEOTIDE SEQUENCE</scope>
    <source>
        <strain evidence="5">ASD5510</strain>
    </source>
</reference>
<protein>
    <submittedName>
        <fullName evidence="5">DNA recombination protein RmuC</fullName>
    </submittedName>
</protein>
<evidence type="ECO:0000256" key="4">
    <source>
        <dbReference type="ARBA" id="ARBA00023172"/>
    </source>
</evidence>
<dbReference type="PANTHER" id="PTHR30563:SF0">
    <property type="entry name" value="DNA RECOMBINATION PROTEIN RMUC"/>
    <property type="match status" value="1"/>
</dbReference>
<evidence type="ECO:0000313" key="6">
    <source>
        <dbReference type="Proteomes" id="UP001065549"/>
    </source>
</evidence>
<sequence length="421" mass="46919">MEYITLSAALAAVVLLVFALLKISALSRSGMQAQLIKETKRDLEQQIQVSRQETLQLVQSSVKALGEMLAVNQRGSAEAQDKRLAEMNRQFASMTIQNEHKMEQIRQTMEGRLAALTADNNRQLEQMRHTVDEKLQKTLETRISQSFKLVSERLEQVYKGLGEMQTLASGVGDLKKVLSNVKTRGILGEIQLGAILEQILAPDQYEENVRTKPSGSERVEFAIRLPGEGDAAVYLPIDAKFPADVYANLMDAYDGGDPLMIQETGKLLERAVKKSAKDIHDKYVEPPATTDFAILFLPFEGLYAEVVRRGLVETLQRDYKINIAGPTTMAALLNSLQMGFKTLAIQKHSSQVWDVLGAVKTEFDKFGDVLAATQNRINQANSELDKLIGTRTRSIQRKLRSVSSLAEEDSKTLLDFTDDID</sequence>
<dbReference type="RefSeq" id="WP_148395929.1">
    <property type="nucleotide sequence ID" value="NZ_JAJAGH010000008.1"/>
</dbReference>
<dbReference type="PANTHER" id="PTHR30563">
    <property type="entry name" value="DNA RECOMBINATION PROTEIN RMUC"/>
    <property type="match status" value="1"/>
</dbReference>
<dbReference type="GO" id="GO:0006310">
    <property type="term" value="P:DNA recombination"/>
    <property type="evidence" value="ECO:0007669"/>
    <property type="project" value="UniProtKB-KW"/>
</dbReference>
<keyword evidence="4" id="KW-0233">DNA recombination</keyword>
<organism evidence="5 6">
    <name type="scientific">Hominibacterium faecale</name>
    <dbReference type="NCBI Taxonomy" id="2839743"/>
    <lineage>
        <taxon>Bacteria</taxon>
        <taxon>Bacillati</taxon>
        <taxon>Bacillota</taxon>
        <taxon>Clostridia</taxon>
        <taxon>Peptostreptococcales</taxon>
        <taxon>Anaerovoracaceae</taxon>
        <taxon>Hominibacterium</taxon>
    </lineage>
</organism>
<dbReference type="InterPro" id="IPR003798">
    <property type="entry name" value="DNA_recombination_RmuC"/>
</dbReference>
<dbReference type="EMBL" id="JAOSHN010000003">
    <property type="protein sequence ID" value="MCU7378314.1"/>
    <property type="molecule type" value="Genomic_DNA"/>
</dbReference>
<comment type="similarity">
    <text evidence="2">Belongs to the RmuC family.</text>
</comment>
<evidence type="ECO:0000313" key="5">
    <source>
        <dbReference type="EMBL" id="MCU7378314.1"/>
    </source>
</evidence>
<evidence type="ECO:0000256" key="1">
    <source>
        <dbReference type="ARBA" id="ARBA00003416"/>
    </source>
</evidence>
<keyword evidence="3" id="KW-0175">Coiled coil</keyword>
<dbReference type="Proteomes" id="UP001065549">
    <property type="component" value="Unassembled WGS sequence"/>
</dbReference>
<keyword evidence="6" id="KW-1185">Reference proteome</keyword>
<dbReference type="Pfam" id="PF02646">
    <property type="entry name" value="RmuC"/>
    <property type="match status" value="1"/>
</dbReference>
<comment type="caution">
    <text evidence="5">The sequence shown here is derived from an EMBL/GenBank/DDBJ whole genome shotgun (WGS) entry which is preliminary data.</text>
</comment>
<gene>
    <name evidence="5" type="primary">rmuC</name>
    <name evidence="5" type="ORF">OBO34_08090</name>
</gene>
<evidence type="ECO:0000256" key="2">
    <source>
        <dbReference type="ARBA" id="ARBA00009840"/>
    </source>
</evidence>
<accession>A0A9J6QQM8</accession>
<dbReference type="AlphaFoldDB" id="A0A9J6QQM8"/>
<proteinExistence type="inferred from homology"/>
<name>A0A9J6QQM8_9FIRM</name>
<evidence type="ECO:0000256" key="3">
    <source>
        <dbReference type="ARBA" id="ARBA00023054"/>
    </source>
</evidence>
<comment type="function">
    <text evidence="1">Involved in DNA recombination.</text>
</comment>